<feature type="domain" description="C2H2-type" evidence="13">
    <location>
        <begin position="225"/>
        <end position="252"/>
    </location>
</feature>
<dbReference type="InterPro" id="IPR036236">
    <property type="entry name" value="Znf_C2H2_sf"/>
</dbReference>
<evidence type="ECO:0000256" key="6">
    <source>
        <dbReference type="ARBA" id="ARBA00022833"/>
    </source>
</evidence>
<organism evidence="15 16">
    <name type="scientific">Chrysochloris asiatica</name>
    <name type="common">Cape golden mole</name>
    <dbReference type="NCBI Taxonomy" id="185453"/>
    <lineage>
        <taxon>Eukaryota</taxon>
        <taxon>Metazoa</taxon>
        <taxon>Chordata</taxon>
        <taxon>Craniata</taxon>
        <taxon>Vertebrata</taxon>
        <taxon>Euteleostomi</taxon>
        <taxon>Mammalia</taxon>
        <taxon>Eutheria</taxon>
        <taxon>Afrotheria</taxon>
        <taxon>Chrysochloridae</taxon>
        <taxon>Chrysochlorinae</taxon>
        <taxon>Chrysochloris</taxon>
    </lineage>
</organism>
<evidence type="ECO:0000256" key="2">
    <source>
        <dbReference type="ARBA" id="ARBA00006991"/>
    </source>
</evidence>
<feature type="domain" description="KRAB" evidence="14">
    <location>
        <begin position="51"/>
        <end position="122"/>
    </location>
</feature>
<dbReference type="FunFam" id="3.30.160.60:FF:000690">
    <property type="entry name" value="Zinc finger protein 354C"/>
    <property type="match status" value="1"/>
</dbReference>
<dbReference type="SUPFAM" id="SSF57667">
    <property type="entry name" value="beta-beta-alpha zinc fingers"/>
    <property type="match status" value="4"/>
</dbReference>
<dbReference type="PROSITE" id="PS00028">
    <property type="entry name" value="ZINC_FINGER_C2H2_1"/>
    <property type="match status" value="8"/>
</dbReference>
<dbReference type="GeneID" id="102835350"/>
<keyword evidence="10" id="KW-0539">Nucleus</keyword>
<keyword evidence="15" id="KW-1185">Reference proteome</keyword>
<feature type="domain" description="C2H2-type" evidence="13">
    <location>
        <begin position="169"/>
        <end position="196"/>
    </location>
</feature>
<evidence type="ECO:0000256" key="10">
    <source>
        <dbReference type="ARBA" id="ARBA00023242"/>
    </source>
</evidence>
<dbReference type="PANTHER" id="PTHR14003">
    <property type="entry name" value="TRANSCRIPTIONAL REPRESSOR PROTEIN YY"/>
    <property type="match status" value="1"/>
</dbReference>
<keyword evidence="5 11" id="KW-0863">Zinc-finger</keyword>
<evidence type="ECO:0000259" key="13">
    <source>
        <dbReference type="PROSITE" id="PS50157"/>
    </source>
</evidence>
<dbReference type="InterPro" id="IPR013087">
    <property type="entry name" value="Znf_C2H2_type"/>
</dbReference>
<dbReference type="AlphaFoldDB" id="A0A9B0WUG6"/>
<evidence type="ECO:0000256" key="11">
    <source>
        <dbReference type="PROSITE-ProRule" id="PRU00042"/>
    </source>
</evidence>
<accession>A0A9B0WUG6</accession>
<dbReference type="FunFam" id="3.30.160.60:FF:002090">
    <property type="entry name" value="Zinc finger protein 473"/>
    <property type="match status" value="1"/>
</dbReference>
<feature type="domain" description="C2H2-type" evidence="13">
    <location>
        <begin position="309"/>
        <end position="336"/>
    </location>
</feature>
<dbReference type="GO" id="GO:0000978">
    <property type="term" value="F:RNA polymerase II cis-regulatory region sequence-specific DNA binding"/>
    <property type="evidence" value="ECO:0007669"/>
    <property type="project" value="TreeGrafter"/>
</dbReference>
<evidence type="ECO:0000256" key="4">
    <source>
        <dbReference type="ARBA" id="ARBA00022737"/>
    </source>
</evidence>
<dbReference type="CDD" id="cd07765">
    <property type="entry name" value="KRAB_A-box"/>
    <property type="match status" value="1"/>
</dbReference>
<evidence type="ECO:0000256" key="7">
    <source>
        <dbReference type="ARBA" id="ARBA00023015"/>
    </source>
</evidence>
<dbReference type="InterPro" id="IPR036051">
    <property type="entry name" value="KRAB_dom_sf"/>
</dbReference>
<dbReference type="Gene3D" id="3.30.160.60">
    <property type="entry name" value="Classic Zinc Finger"/>
    <property type="match status" value="8"/>
</dbReference>
<feature type="compositionally biased region" description="Low complexity" evidence="12">
    <location>
        <begin position="489"/>
        <end position="501"/>
    </location>
</feature>
<dbReference type="GO" id="GO:0000785">
    <property type="term" value="C:chromatin"/>
    <property type="evidence" value="ECO:0007669"/>
    <property type="project" value="TreeGrafter"/>
</dbReference>
<reference evidence="16" key="1">
    <citation type="submission" date="2025-08" db="UniProtKB">
        <authorList>
            <consortium name="RefSeq"/>
        </authorList>
    </citation>
    <scope>IDENTIFICATION</scope>
    <source>
        <tissue evidence="16">Spleen</tissue>
    </source>
</reference>
<keyword evidence="3" id="KW-0479">Metal-binding</keyword>
<dbReference type="SMART" id="SM00349">
    <property type="entry name" value="KRAB"/>
    <property type="match status" value="1"/>
</dbReference>
<evidence type="ECO:0000256" key="5">
    <source>
        <dbReference type="ARBA" id="ARBA00022771"/>
    </source>
</evidence>
<evidence type="ECO:0000256" key="3">
    <source>
        <dbReference type="ARBA" id="ARBA00022723"/>
    </source>
</evidence>
<dbReference type="GO" id="GO:0031519">
    <property type="term" value="C:PcG protein complex"/>
    <property type="evidence" value="ECO:0007669"/>
    <property type="project" value="TreeGrafter"/>
</dbReference>
<feature type="domain" description="C2H2-type" evidence="13">
    <location>
        <begin position="197"/>
        <end position="224"/>
    </location>
</feature>
<evidence type="ECO:0000313" key="15">
    <source>
        <dbReference type="Proteomes" id="UP000504623"/>
    </source>
</evidence>
<feature type="domain" description="C2H2-type" evidence="13">
    <location>
        <begin position="337"/>
        <end position="364"/>
    </location>
</feature>
<dbReference type="FunFam" id="3.30.160.60:FF:000052">
    <property type="entry name" value="zinc finger protein 546 isoform X1"/>
    <property type="match status" value="1"/>
</dbReference>
<dbReference type="GO" id="GO:0008270">
    <property type="term" value="F:zinc ion binding"/>
    <property type="evidence" value="ECO:0007669"/>
    <property type="project" value="UniProtKB-KW"/>
</dbReference>
<evidence type="ECO:0000313" key="16">
    <source>
        <dbReference type="RefSeq" id="XP_006868396.1"/>
    </source>
</evidence>
<keyword evidence="8" id="KW-0238">DNA-binding</keyword>
<name>A0A9B0WUG6_CHRAS</name>
<dbReference type="Pfam" id="PF00096">
    <property type="entry name" value="zf-C2H2"/>
    <property type="match status" value="7"/>
</dbReference>
<keyword evidence="4" id="KW-0677">Repeat</keyword>
<feature type="domain" description="C2H2-type" evidence="13">
    <location>
        <begin position="281"/>
        <end position="308"/>
    </location>
</feature>
<feature type="region of interest" description="Disordered" evidence="12">
    <location>
        <begin position="573"/>
        <end position="610"/>
    </location>
</feature>
<dbReference type="Proteomes" id="UP000504623">
    <property type="component" value="Unplaced"/>
</dbReference>
<evidence type="ECO:0000256" key="1">
    <source>
        <dbReference type="ARBA" id="ARBA00004123"/>
    </source>
</evidence>
<dbReference type="SUPFAM" id="SSF109640">
    <property type="entry name" value="KRAB domain (Kruppel-associated box)"/>
    <property type="match status" value="1"/>
</dbReference>
<dbReference type="GO" id="GO:0005667">
    <property type="term" value="C:transcription regulator complex"/>
    <property type="evidence" value="ECO:0007669"/>
    <property type="project" value="TreeGrafter"/>
</dbReference>
<dbReference type="Pfam" id="PF01352">
    <property type="entry name" value="KRAB"/>
    <property type="match status" value="1"/>
</dbReference>
<feature type="domain" description="C2H2-type" evidence="13">
    <location>
        <begin position="253"/>
        <end position="280"/>
    </location>
</feature>
<evidence type="ECO:0000256" key="12">
    <source>
        <dbReference type="SAM" id="MobiDB-lite"/>
    </source>
</evidence>
<comment type="subcellular location">
    <subcellularLocation>
        <location evidence="1">Nucleus</location>
    </subcellularLocation>
</comment>
<dbReference type="FunFam" id="3.30.160.60:FF:000666">
    <property type="entry name" value="RB-associated KRAB zinc finger protein-like"/>
    <property type="match status" value="1"/>
</dbReference>
<evidence type="ECO:0000256" key="8">
    <source>
        <dbReference type="ARBA" id="ARBA00023125"/>
    </source>
</evidence>
<dbReference type="PANTHER" id="PTHR14003:SF23">
    <property type="entry name" value="ZINC FINGER PROTEIN 143"/>
    <property type="match status" value="1"/>
</dbReference>
<dbReference type="GO" id="GO:0005654">
    <property type="term" value="C:nucleoplasm"/>
    <property type="evidence" value="ECO:0007669"/>
    <property type="project" value="UniProtKB-ARBA"/>
</dbReference>
<gene>
    <name evidence="16" type="primary">LOC102835350</name>
</gene>
<dbReference type="RefSeq" id="XP_006868396.1">
    <property type="nucleotide sequence ID" value="XM_006868334.1"/>
</dbReference>
<dbReference type="InterPro" id="IPR001909">
    <property type="entry name" value="KRAB"/>
</dbReference>
<dbReference type="PROSITE" id="PS50157">
    <property type="entry name" value="ZINC_FINGER_C2H2_2"/>
    <property type="match status" value="8"/>
</dbReference>
<dbReference type="FunFam" id="3.30.160.60:FF:002005">
    <property type="entry name" value="Zinc finger protein 200"/>
    <property type="match status" value="1"/>
</dbReference>
<feature type="domain" description="C2H2-type" evidence="13">
    <location>
        <begin position="141"/>
        <end position="168"/>
    </location>
</feature>
<proteinExistence type="inferred from homology"/>
<feature type="region of interest" description="Disordered" evidence="12">
    <location>
        <begin position="473"/>
        <end position="516"/>
    </location>
</feature>
<dbReference type="SMART" id="SM00355">
    <property type="entry name" value="ZnF_C2H2"/>
    <property type="match status" value="8"/>
</dbReference>
<sequence>METPLFPPIIHAPGPLLARVIAPPLACGPAQAPPRVAVAFLAARLRTLGLLTFRDVAVEFSQEEWDCLDPAQRALYWDVMLENYGNLVSLGIPPSGTNIVSILKKETEFWAVEKTTELAEHPELLEQTPSMQKSHSREKPYKCNECGKTFNWSSNLTKHQRIHTGEKPYKCSMCGKVFTQRSSLKSHYTIHSREKPYQCIECGKAFSGRSTLVEHQRTHSGEKPYECNECGKAFTRKSGLVEHQRIHSREKPYKCSECGKTFSSRSVFRKHKIIHTGESPYKCIECGKAFSERLKLVEHQRIHSGEKPYKCSECGKAFTRKSGLLEHQQIHSGEKPYKCTECGKAFARKSGLLKHQRIHTGEKPHKSIQEDWRAPGVADVTELKTLRSHSLRSLRRGEADAARMRSCFQTRKLRDGENVPADLRAAVRRCGPRAAPPVVRPRRFLCEIALWWVPVPAWLLSGRGDAAGRVFPAENPGLASPPALRRVTSSPGDGSPGSSPPHTADSALKGCASPASAPRNPTPGPCFLLTPVCEGIRPALWYPVIFAPKPTLFPSRRRLLSIRVPVWSMGSGKRAAERRKHYRGRATDRWPNRLGGAAEERRFPVRKGAR</sequence>
<protein>
    <submittedName>
        <fullName evidence="16">Zinc finger protein 888-like</fullName>
    </submittedName>
</protein>
<dbReference type="FunFam" id="3.30.160.60:FF:002343">
    <property type="entry name" value="Zinc finger protein 33A"/>
    <property type="match status" value="2"/>
</dbReference>
<dbReference type="FunFam" id="3.30.160.60:FF:002254">
    <property type="entry name" value="Zinc finger protein 540"/>
    <property type="match status" value="1"/>
</dbReference>
<comment type="similarity">
    <text evidence="2">Belongs to the krueppel C2H2-type zinc-finger protein family.</text>
</comment>
<keyword evidence="7" id="KW-0805">Transcription regulation</keyword>
<keyword evidence="6" id="KW-0862">Zinc</keyword>
<keyword evidence="9" id="KW-0804">Transcription</keyword>
<dbReference type="Gene3D" id="6.10.140.140">
    <property type="match status" value="1"/>
</dbReference>
<dbReference type="GO" id="GO:0022603">
    <property type="term" value="P:regulation of anatomical structure morphogenesis"/>
    <property type="evidence" value="ECO:0007669"/>
    <property type="project" value="UniProtKB-ARBA"/>
</dbReference>
<dbReference type="PROSITE" id="PS50805">
    <property type="entry name" value="KRAB"/>
    <property type="match status" value="1"/>
</dbReference>
<dbReference type="GO" id="GO:0000981">
    <property type="term" value="F:DNA-binding transcription factor activity, RNA polymerase II-specific"/>
    <property type="evidence" value="ECO:0007669"/>
    <property type="project" value="TreeGrafter"/>
</dbReference>
<evidence type="ECO:0000256" key="9">
    <source>
        <dbReference type="ARBA" id="ARBA00023163"/>
    </source>
</evidence>
<dbReference type="OrthoDB" id="9892686at2759"/>
<evidence type="ECO:0000259" key="14">
    <source>
        <dbReference type="PROSITE" id="PS50805"/>
    </source>
</evidence>